<dbReference type="Proteomes" id="UP000829196">
    <property type="component" value="Unassembled WGS sequence"/>
</dbReference>
<dbReference type="EMBL" id="JAGYWB010000006">
    <property type="protein sequence ID" value="KAI0519900.1"/>
    <property type="molecule type" value="Genomic_DNA"/>
</dbReference>
<proteinExistence type="predicted"/>
<organism evidence="1 2">
    <name type="scientific">Dendrobium nobile</name>
    <name type="common">Orchid</name>
    <dbReference type="NCBI Taxonomy" id="94219"/>
    <lineage>
        <taxon>Eukaryota</taxon>
        <taxon>Viridiplantae</taxon>
        <taxon>Streptophyta</taxon>
        <taxon>Embryophyta</taxon>
        <taxon>Tracheophyta</taxon>
        <taxon>Spermatophyta</taxon>
        <taxon>Magnoliopsida</taxon>
        <taxon>Liliopsida</taxon>
        <taxon>Asparagales</taxon>
        <taxon>Orchidaceae</taxon>
        <taxon>Epidendroideae</taxon>
        <taxon>Malaxideae</taxon>
        <taxon>Dendrobiinae</taxon>
        <taxon>Dendrobium</taxon>
    </lineage>
</organism>
<sequence length="130" mass="15078">MTNIVSSNTSLKTKYEGHLQKPLTPIHLNGVTQEFDREEERTKLRYAVNSFKIYGTDLIPTVCHHCLTEESISFPAQFIRRGIERCSLLSLSDLSESILLLLCKKEKKRGLLRSRDPHRENTTRYRPFDA</sequence>
<accession>A0A8T3BTW2</accession>
<name>A0A8T3BTW2_DENNO</name>
<protein>
    <submittedName>
        <fullName evidence="1">Uncharacterized protein</fullName>
    </submittedName>
</protein>
<dbReference type="AlphaFoldDB" id="A0A8T3BTW2"/>
<evidence type="ECO:0000313" key="2">
    <source>
        <dbReference type="Proteomes" id="UP000829196"/>
    </source>
</evidence>
<reference evidence="1" key="1">
    <citation type="journal article" date="2022" name="Front. Genet.">
        <title>Chromosome-Scale Assembly of the Dendrobium nobile Genome Provides Insights Into the Molecular Mechanism of the Biosynthesis of the Medicinal Active Ingredient of Dendrobium.</title>
        <authorList>
            <person name="Xu Q."/>
            <person name="Niu S.-C."/>
            <person name="Li K.-L."/>
            <person name="Zheng P.-J."/>
            <person name="Zhang X.-J."/>
            <person name="Jia Y."/>
            <person name="Liu Y."/>
            <person name="Niu Y.-X."/>
            <person name="Yu L.-H."/>
            <person name="Chen D.-F."/>
            <person name="Zhang G.-Q."/>
        </authorList>
    </citation>
    <scope>NUCLEOTIDE SEQUENCE</scope>
    <source>
        <tissue evidence="1">Leaf</tissue>
    </source>
</reference>
<gene>
    <name evidence="1" type="ORF">KFK09_007361</name>
</gene>
<comment type="caution">
    <text evidence="1">The sequence shown here is derived from an EMBL/GenBank/DDBJ whole genome shotgun (WGS) entry which is preliminary data.</text>
</comment>
<keyword evidence="2" id="KW-1185">Reference proteome</keyword>
<evidence type="ECO:0000313" key="1">
    <source>
        <dbReference type="EMBL" id="KAI0519900.1"/>
    </source>
</evidence>